<dbReference type="Proteomes" id="UP000050535">
    <property type="component" value="Unassembled WGS sequence"/>
</dbReference>
<dbReference type="Pfam" id="PF25231">
    <property type="entry name" value="DUF7847"/>
    <property type="match status" value="1"/>
</dbReference>
<feature type="domain" description="DUF7847" evidence="3">
    <location>
        <begin position="3"/>
        <end position="232"/>
    </location>
</feature>
<dbReference type="AlphaFoldDB" id="A0A0P7GLL9"/>
<dbReference type="PATRIC" id="fig|699431.3.peg.257"/>
<reference evidence="5" key="1">
    <citation type="submission" date="2013-11" db="EMBL/GenBank/DDBJ databases">
        <authorList>
            <person name="Hoang H.T."/>
            <person name="Killian M.L."/>
            <person name="Madson D.M."/>
            <person name="Arruda P.H.E."/>
            <person name="Sun D."/>
            <person name="Schwartz K.J."/>
            <person name="Yoon K."/>
        </authorList>
    </citation>
    <scope>NUCLEOTIDE SEQUENCE [LARGE SCALE GENOMIC DNA]</scope>
    <source>
        <strain evidence="5">CDK2</strain>
    </source>
</reference>
<accession>A0A0P7GLL9</accession>
<evidence type="ECO:0000256" key="1">
    <source>
        <dbReference type="SAM" id="MobiDB-lite"/>
    </source>
</evidence>
<keyword evidence="2" id="KW-0472">Membrane</keyword>
<feature type="compositionally biased region" description="Acidic residues" evidence="1">
    <location>
        <begin position="242"/>
        <end position="260"/>
    </location>
</feature>
<feature type="region of interest" description="Disordered" evidence="1">
    <location>
        <begin position="237"/>
        <end position="260"/>
    </location>
</feature>
<dbReference type="STRING" id="699431.SY89_00238"/>
<feature type="transmembrane region" description="Helical" evidence="2">
    <location>
        <begin position="66"/>
        <end position="88"/>
    </location>
</feature>
<dbReference type="InterPro" id="IPR057169">
    <property type="entry name" value="DUF7847"/>
</dbReference>
<dbReference type="RefSeq" id="WP_054582807.1">
    <property type="nucleotide sequence ID" value="NZ_LGUC01000001.1"/>
</dbReference>
<feature type="transmembrane region" description="Helical" evidence="2">
    <location>
        <begin position="109"/>
        <end position="129"/>
    </location>
</feature>
<evidence type="ECO:0000256" key="2">
    <source>
        <dbReference type="SAM" id="Phobius"/>
    </source>
</evidence>
<organism evidence="4 5">
    <name type="scientific">Halolamina pelagica</name>
    <dbReference type="NCBI Taxonomy" id="699431"/>
    <lineage>
        <taxon>Archaea</taxon>
        <taxon>Methanobacteriati</taxon>
        <taxon>Methanobacteriota</taxon>
        <taxon>Stenosarchaea group</taxon>
        <taxon>Halobacteria</taxon>
        <taxon>Halobacteriales</taxon>
        <taxon>Haloferacaceae</taxon>
    </lineage>
</organism>
<evidence type="ECO:0000259" key="3">
    <source>
        <dbReference type="Pfam" id="PF25231"/>
    </source>
</evidence>
<name>A0A0P7GLL9_9EURY</name>
<gene>
    <name evidence="4" type="ORF">SY89_00238</name>
</gene>
<feature type="transmembrane region" description="Helical" evidence="2">
    <location>
        <begin position="25"/>
        <end position="46"/>
    </location>
</feature>
<dbReference type="OrthoDB" id="205869at2157"/>
<keyword evidence="2" id="KW-0812">Transmembrane</keyword>
<dbReference type="EMBL" id="LGUC01000001">
    <property type="protein sequence ID" value="KPN29525.1"/>
    <property type="molecule type" value="Genomic_DNA"/>
</dbReference>
<comment type="caution">
    <text evidence="4">The sequence shown here is derived from an EMBL/GenBank/DDBJ whole genome shotgun (WGS) entry which is preliminary data.</text>
</comment>
<keyword evidence="2" id="KW-1133">Transmembrane helix</keyword>
<protein>
    <recommendedName>
        <fullName evidence="3">DUF7847 domain-containing protein</fullName>
    </recommendedName>
</protein>
<feature type="transmembrane region" description="Helical" evidence="2">
    <location>
        <begin position="175"/>
        <end position="202"/>
    </location>
</feature>
<feature type="transmembrane region" description="Helical" evidence="2">
    <location>
        <begin position="208"/>
        <end position="229"/>
    </location>
</feature>
<proteinExistence type="predicted"/>
<feature type="transmembrane region" description="Helical" evidence="2">
    <location>
        <begin position="135"/>
        <end position="154"/>
    </location>
</feature>
<evidence type="ECO:0000313" key="5">
    <source>
        <dbReference type="Proteomes" id="UP000050535"/>
    </source>
</evidence>
<sequence>MSLNIGDALSTGVDKLTTAAGVQLAVVYIALQLLTALGTNSAVAAINPPTGTSGMQAAALSLPIGVAGGAALATLGGILNVALTIVVLRTVAHDAAELGSIPSGVADDMLITWVFLFIALIVQGIAIGLGFIALIIPGLFLLVSLIFTQVFVAVEGEGPFEALSSSWSMAKGNRFPLFGLGVVLFVISLLVSLPATIVTILSPIVGTVLNYVVTGFVSIFSLSVLVAAYQQLSEPSPAAMAETDDDGVERLDDDSGFDYA</sequence>
<keyword evidence="5" id="KW-1185">Reference proteome</keyword>
<evidence type="ECO:0000313" key="4">
    <source>
        <dbReference type="EMBL" id="KPN29525.1"/>
    </source>
</evidence>